<dbReference type="GO" id="GO:0031267">
    <property type="term" value="F:small GTPase binding"/>
    <property type="evidence" value="ECO:0007669"/>
    <property type="project" value="InterPro"/>
</dbReference>
<dbReference type="EMBL" id="JAATIS010003638">
    <property type="protein sequence ID" value="KAG2464428.1"/>
    <property type="molecule type" value="Genomic_DNA"/>
</dbReference>
<dbReference type="InterPro" id="IPR013041">
    <property type="entry name" value="Clathrin_app_Ig-like_sf"/>
</dbReference>
<dbReference type="PANTHER" id="PTHR45905:SF4">
    <property type="entry name" value="ADP-RIBOSYLATION FACTOR-BINDING PROTEIN GGA1"/>
    <property type="match status" value="1"/>
</dbReference>
<keyword evidence="8" id="KW-0967">Endosome</keyword>
<keyword evidence="6" id="KW-0812">Transmembrane</keyword>
<dbReference type="CDD" id="cd06526">
    <property type="entry name" value="metazoan_ACD"/>
    <property type="match status" value="1"/>
</dbReference>
<dbReference type="CDD" id="cd22884">
    <property type="entry name" value="TOM22"/>
    <property type="match status" value="1"/>
</dbReference>
<feature type="domain" description="GAE" evidence="21">
    <location>
        <begin position="425"/>
        <end position="546"/>
    </location>
</feature>
<evidence type="ECO:0000313" key="24">
    <source>
        <dbReference type="Proteomes" id="UP000886611"/>
    </source>
</evidence>
<dbReference type="Pfam" id="PF18308">
    <property type="entry name" value="GGA_N-GAT"/>
    <property type="match status" value="1"/>
</dbReference>
<keyword evidence="9" id="KW-1000">Mitochondrion outer membrane</keyword>
<dbReference type="Pfam" id="PF03127">
    <property type="entry name" value="GAT"/>
    <property type="match status" value="1"/>
</dbReference>
<dbReference type="GO" id="GO:0034394">
    <property type="term" value="P:protein localization to cell surface"/>
    <property type="evidence" value="ECO:0007669"/>
    <property type="project" value="TreeGrafter"/>
</dbReference>
<dbReference type="Pfam" id="PF02883">
    <property type="entry name" value="Alpha_adaptinC2"/>
    <property type="match status" value="1"/>
</dbReference>
<evidence type="ECO:0000256" key="8">
    <source>
        <dbReference type="ARBA" id="ARBA00022753"/>
    </source>
</evidence>
<dbReference type="GO" id="GO:0006886">
    <property type="term" value="P:intracellular protein transport"/>
    <property type="evidence" value="ECO:0007669"/>
    <property type="project" value="InterPro"/>
</dbReference>
<evidence type="ECO:0000256" key="1">
    <source>
        <dbReference type="ARBA" id="ARBA00004220"/>
    </source>
</evidence>
<evidence type="ECO:0000256" key="10">
    <source>
        <dbReference type="ARBA" id="ARBA00022840"/>
    </source>
</evidence>
<dbReference type="Gene3D" id="2.60.40.790">
    <property type="match status" value="1"/>
</dbReference>
<dbReference type="GO" id="GO:0005524">
    <property type="term" value="F:ATP binding"/>
    <property type="evidence" value="ECO:0007669"/>
    <property type="project" value="UniProtKB-KW"/>
</dbReference>
<evidence type="ECO:0000313" key="23">
    <source>
        <dbReference type="EMBL" id="KAG2464428.1"/>
    </source>
</evidence>
<feature type="compositionally biased region" description="Acidic residues" evidence="19">
    <location>
        <begin position="607"/>
        <end position="617"/>
    </location>
</feature>
<dbReference type="Gene3D" id="2.60.40.1230">
    <property type="match status" value="1"/>
</dbReference>
<evidence type="ECO:0000256" key="14">
    <source>
        <dbReference type="ARBA" id="ARBA00023034"/>
    </source>
</evidence>
<evidence type="ECO:0000256" key="9">
    <source>
        <dbReference type="ARBA" id="ARBA00022787"/>
    </source>
</evidence>
<dbReference type="InterPro" id="IPR027417">
    <property type="entry name" value="P-loop_NTPase"/>
</dbReference>
<keyword evidence="11" id="KW-0653">Protein transport</keyword>
<evidence type="ECO:0000259" key="20">
    <source>
        <dbReference type="PROSITE" id="PS50163"/>
    </source>
</evidence>
<feature type="compositionally biased region" description="Basic and acidic residues" evidence="19">
    <location>
        <begin position="1078"/>
        <end position="1088"/>
    </location>
</feature>
<dbReference type="PROSITE" id="PS50180">
    <property type="entry name" value="GAE"/>
    <property type="match status" value="1"/>
</dbReference>
<reference evidence="23 24" key="1">
    <citation type="journal article" date="2021" name="Cell">
        <title>Tracing the genetic footprints of vertebrate landing in non-teleost ray-finned fishes.</title>
        <authorList>
            <person name="Bi X."/>
            <person name="Wang K."/>
            <person name="Yang L."/>
            <person name="Pan H."/>
            <person name="Jiang H."/>
            <person name="Wei Q."/>
            <person name="Fang M."/>
            <person name="Yu H."/>
            <person name="Zhu C."/>
            <person name="Cai Y."/>
            <person name="He Y."/>
            <person name="Gan X."/>
            <person name="Zeng H."/>
            <person name="Yu D."/>
            <person name="Zhu Y."/>
            <person name="Jiang H."/>
            <person name="Qiu Q."/>
            <person name="Yang H."/>
            <person name="Zhang Y.E."/>
            <person name="Wang W."/>
            <person name="Zhu M."/>
            <person name="He S."/>
            <person name="Zhang G."/>
        </authorList>
    </citation>
    <scope>NUCLEOTIDE SEQUENCE [LARGE SCALE GENOMIC DNA]</scope>
    <source>
        <strain evidence="23">Bchr_013</strain>
    </source>
</reference>
<organism evidence="23 24">
    <name type="scientific">Polypterus senegalus</name>
    <name type="common">Senegal bichir</name>
    <dbReference type="NCBI Taxonomy" id="55291"/>
    <lineage>
        <taxon>Eukaryota</taxon>
        <taxon>Metazoa</taxon>
        <taxon>Chordata</taxon>
        <taxon>Craniata</taxon>
        <taxon>Vertebrata</taxon>
        <taxon>Euteleostomi</taxon>
        <taxon>Actinopterygii</taxon>
        <taxon>Polypteriformes</taxon>
        <taxon>Polypteridae</taxon>
        <taxon>Polypterus</taxon>
    </lineage>
</organism>
<keyword evidence="17" id="KW-0675">Receptor</keyword>
<comment type="similarity">
    <text evidence="4">Belongs to the Tom22 family.</text>
</comment>
<dbReference type="PROSITE" id="PS50163">
    <property type="entry name" value="RECA_3"/>
    <property type="match status" value="1"/>
</dbReference>
<feature type="region of interest" description="Disordered" evidence="19">
    <location>
        <begin position="859"/>
        <end position="883"/>
    </location>
</feature>
<evidence type="ECO:0000256" key="18">
    <source>
        <dbReference type="SAM" id="Coils"/>
    </source>
</evidence>
<keyword evidence="15" id="KW-0496">Mitochondrion</keyword>
<evidence type="ECO:0000259" key="22">
    <source>
        <dbReference type="PROSITE" id="PS50909"/>
    </source>
</evidence>
<dbReference type="InterPro" id="IPR013632">
    <property type="entry name" value="Rad51_C"/>
</dbReference>
<evidence type="ECO:0000256" key="5">
    <source>
        <dbReference type="ARBA" id="ARBA00022448"/>
    </source>
</evidence>
<dbReference type="InterPro" id="IPR008153">
    <property type="entry name" value="GAE_dom"/>
</dbReference>
<dbReference type="GO" id="GO:0006259">
    <property type="term" value="P:DNA metabolic process"/>
    <property type="evidence" value="ECO:0007669"/>
    <property type="project" value="InterPro"/>
</dbReference>
<dbReference type="GO" id="GO:0006893">
    <property type="term" value="P:Golgi to plasma membrane transport"/>
    <property type="evidence" value="ECO:0007669"/>
    <property type="project" value="TreeGrafter"/>
</dbReference>
<dbReference type="Proteomes" id="UP000886611">
    <property type="component" value="Unassembled WGS sequence"/>
</dbReference>
<protein>
    <submittedName>
        <fullName evidence="23">GGA1 protein</fullName>
    </submittedName>
</protein>
<dbReference type="GO" id="GO:0035091">
    <property type="term" value="F:phosphatidylinositol binding"/>
    <property type="evidence" value="ECO:0007669"/>
    <property type="project" value="InterPro"/>
</dbReference>
<keyword evidence="24" id="KW-1185">Reference proteome</keyword>
<gene>
    <name evidence="23" type="primary">Gga1</name>
    <name evidence="23" type="ORF">GTO96_0002588</name>
</gene>
<dbReference type="SUPFAM" id="SSF49348">
    <property type="entry name" value="Clathrin adaptor appendage domain"/>
    <property type="match status" value="1"/>
</dbReference>
<evidence type="ECO:0000256" key="19">
    <source>
        <dbReference type="SAM" id="MobiDB-lite"/>
    </source>
</evidence>
<feature type="domain" description="GAT" evidence="22">
    <location>
        <begin position="57"/>
        <end position="184"/>
    </location>
</feature>
<feature type="non-terminal residue" evidence="23">
    <location>
        <position position="1088"/>
    </location>
</feature>
<evidence type="ECO:0000259" key="21">
    <source>
        <dbReference type="PROSITE" id="PS50180"/>
    </source>
</evidence>
<evidence type="ECO:0000256" key="16">
    <source>
        <dbReference type="ARBA" id="ARBA00023136"/>
    </source>
</evidence>
<comment type="caution">
    <text evidence="23">The sequence shown here is derived from an EMBL/GenBank/DDBJ whole genome shotgun (WGS) entry which is preliminary data.</text>
</comment>
<keyword evidence="12" id="KW-1133">Transmembrane helix</keyword>
<keyword evidence="13" id="KW-0811">Translocation</keyword>
<evidence type="ECO:0000256" key="17">
    <source>
        <dbReference type="ARBA" id="ARBA00023170"/>
    </source>
</evidence>
<sequence length="1088" mass="120742">MAAPPEDESLESRISECDLGFGGRIAFWGIVKQDPILPDDKPLPPPPPRPKNAIFEDEEKSKMLSRLLNSTHPEDLRAANRLIKEMVQEDQKRMEKISKRVAAIKEVNNNVKILTEMLNNYNKETSTESNEEVIKELYQRCDKMRPTLFRLASDTEDNDEALAEILQANDNLTQVINMYKQVVKGEEVNGESSTTPRMSGSNSALLDLTGLDTSVSSATPFYPAVPTLSQGHIAPPTEMSLSFLDDELMSLGLNETNPTPSITTQTLDSSGWHSFQSSDGMDPTTPAAPAVVLKPAVPSNPPSTQGPSVSSKALDDLDLLGKTLLQQSLPPEAMQVKWDKQQQHAKPTLRDLQHKSNPLGTVAGPAVSNSSAPVSTSPSKPSFSGMTSSTVEQTVSQLGSLASAAQQEELSLANVNVPLESIKPSSILPVTVFDSNSFRVLFHFAQDPPPGRPDVLVVVISMISTAPLPMHNIVFQSAVPKTMKVKLQPPSGTELPAFNPIIPPTAITQVLLLANPHKEKVRLRYKLTFTMGDETYDEMGDVDQFPTPESWGTIQNGWASPARSQEDPLLGGEALSFLVSRCVLVVMAEIEEQPQVAGPVEKRAPEGEIEGEEDDDELDETLSERLWGLTEMFPDGMRNAVGVTLNCSVTVAKKLYSFTRSALWIGTTSFMILVLPVVFETEKLQLEQQQLQQQRQNMADIKKLKMVGICTIKGIQMTTRRAMGNIKGLSEAKVDKIKEAANKLIEPGFVTAFAYSEKRKMVFHISTGSQEFDKLLGGGIESMAITEAFGDRLKDIADRFNVDHDAVLDNVLYARAYTSEHQMELLDFVAAKFHEEAGIFKLLSTGCWRKLGYCWPKKKEKKSGETCPEAEVEEESKESGTEGRNFECGQHDCFQADPKKPIGGHILAHASTTRISLRKGRGEMRIAKIYDRLLLKLYEQLREFLYQKQKPSFSVPLTVKVPVSALWPQSQIICTQMENEMARQMDNMRRSVHLMNQLQHVLRNEIVDADQVPRWDGRRAPFCKVEKDGQQFSASLEVEDFKPEELTVKQVGRKVMLSGKKEKKEESDGGSYSTVIRSSDERSSFQMT</sequence>
<dbReference type="PANTHER" id="PTHR45905">
    <property type="entry name" value="GOLGI-LOCALIZED, GAMMA-ADAPTIN EAR CONTAINING, ARF BINDING PROTEIN"/>
    <property type="match status" value="1"/>
</dbReference>
<evidence type="ECO:0000256" key="11">
    <source>
        <dbReference type="ARBA" id="ARBA00022927"/>
    </source>
</evidence>
<evidence type="ECO:0000256" key="12">
    <source>
        <dbReference type="ARBA" id="ARBA00022989"/>
    </source>
</evidence>
<comment type="subcellular location">
    <subcellularLocation>
        <location evidence="1">Early endosome membrane</location>
        <topology evidence="1">Peripheral membrane protein</topology>
    </subcellularLocation>
    <subcellularLocation>
        <location evidence="2">Golgi apparatus</location>
    </subcellularLocation>
    <subcellularLocation>
        <location evidence="3">Mitochondrion outer membrane</location>
        <topology evidence="3">Single-pass membrane protein</topology>
    </subcellularLocation>
</comment>
<dbReference type="SUPFAM" id="SSF89009">
    <property type="entry name" value="GAT-like domain"/>
    <property type="match status" value="1"/>
</dbReference>
<evidence type="ECO:0000256" key="3">
    <source>
        <dbReference type="ARBA" id="ARBA00004572"/>
    </source>
</evidence>
<feature type="compositionally biased region" description="Low complexity" evidence="19">
    <location>
        <begin position="362"/>
        <end position="382"/>
    </location>
</feature>
<dbReference type="SMART" id="SM00809">
    <property type="entry name" value="Alpha_adaptinC2"/>
    <property type="match status" value="1"/>
</dbReference>
<dbReference type="InterPro" id="IPR008978">
    <property type="entry name" value="HSP20-like_chaperone"/>
</dbReference>
<feature type="region of interest" description="Disordered" evidence="19">
    <location>
        <begin position="1054"/>
        <end position="1088"/>
    </location>
</feature>
<keyword evidence="16" id="KW-0472">Membrane</keyword>
<keyword evidence="14" id="KW-0333">Golgi apparatus</keyword>
<keyword evidence="5" id="KW-0813">Transport</keyword>
<feature type="compositionally biased region" description="Polar residues" evidence="19">
    <location>
        <begin position="254"/>
        <end position="279"/>
    </location>
</feature>
<dbReference type="CDD" id="cd14239">
    <property type="entry name" value="GAT_GGA1_GGA2"/>
    <property type="match status" value="1"/>
</dbReference>
<dbReference type="GO" id="GO:0008094">
    <property type="term" value="F:ATP-dependent activity, acting on DNA"/>
    <property type="evidence" value="ECO:0007669"/>
    <property type="project" value="InterPro"/>
</dbReference>
<evidence type="ECO:0000256" key="2">
    <source>
        <dbReference type="ARBA" id="ARBA00004555"/>
    </source>
</evidence>
<evidence type="ECO:0000256" key="15">
    <source>
        <dbReference type="ARBA" id="ARBA00023128"/>
    </source>
</evidence>
<dbReference type="Pfam" id="PF08423">
    <property type="entry name" value="Rad51"/>
    <property type="match status" value="2"/>
</dbReference>
<dbReference type="GO" id="GO:0043130">
    <property type="term" value="F:ubiquitin binding"/>
    <property type="evidence" value="ECO:0007669"/>
    <property type="project" value="InterPro"/>
</dbReference>
<feature type="non-terminal residue" evidence="23">
    <location>
        <position position="1"/>
    </location>
</feature>
<keyword evidence="7" id="KW-0547">Nucleotide-binding</keyword>
<dbReference type="Gene3D" id="1.20.58.160">
    <property type="match status" value="1"/>
</dbReference>
<feature type="region of interest" description="Disordered" evidence="19">
    <location>
        <begin position="254"/>
        <end position="288"/>
    </location>
</feature>
<feature type="domain" description="RecA family profile 2" evidence="20">
    <location>
        <begin position="894"/>
        <end position="932"/>
    </location>
</feature>
<dbReference type="InterPro" id="IPR038425">
    <property type="entry name" value="GAT_sf"/>
</dbReference>
<evidence type="ECO:0000256" key="4">
    <source>
        <dbReference type="ARBA" id="ARBA00009874"/>
    </source>
</evidence>
<evidence type="ECO:0000256" key="6">
    <source>
        <dbReference type="ARBA" id="ARBA00022692"/>
    </source>
</evidence>
<dbReference type="GO" id="GO:0005802">
    <property type="term" value="C:trans-Golgi network"/>
    <property type="evidence" value="ECO:0007669"/>
    <property type="project" value="InterPro"/>
</dbReference>
<name>A0A8X8BNC3_POLSE</name>
<keyword evidence="18" id="KW-0175">Coiled coil</keyword>
<accession>A0A8X8BNC3</accession>
<feature type="region of interest" description="Disordered" evidence="19">
    <location>
        <begin position="293"/>
        <end position="312"/>
    </location>
</feature>
<dbReference type="InterPro" id="IPR005683">
    <property type="entry name" value="Tom22"/>
</dbReference>
<dbReference type="Pfam" id="PF04281">
    <property type="entry name" value="Tom22"/>
    <property type="match status" value="1"/>
</dbReference>
<dbReference type="Gene3D" id="3.40.50.300">
    <property type="entry name" value="P-loop containing nucleotide triphosphate hydrolases"/>
    <property type="match status" value="3"/>
</dbReference>
<dbReference type="Gene3D" id="1.20.5.170">
    <property type="match status" value="1"/>
</dbReference>
<dbReference type="InterPro" id="IPR020587">
    <property type="entry name" value="RecA_monomer-monomer_interface"/>
</dbReference>
<dbReference type="InterPro" id="IPR004152">
    <property type="entry name" value="GAT_dom"/>
</dbReference>
<proteinExistence type="inferred from homology"/>
<feature type="compositionally biased region" description="Basic and acidic residues" evidence="19">
    <location>
        <begin position="337"/>
        <end position="354"/>
    </location>
</feature>
<keyword evidence="10" id="KW-0067">ATP-binding</keyword>
<feature type="coiled-coil region" evidence="18">
    <location>
        <begin position="677"/>
        <end position="704"/>
    </location>
</feature>
<dbReference type="AlphaFoldDB" id="A0A8X8BNC3"/>
<feature type="region of interest" description="Disordered" evidence="19">
    <location>
        <begin position="335"/>
        <end position="387"/>
    </location>
</feature>
<dbReference type="InterPro" id="IPR010995">
    <property type="entry name" value="DNA_repair_Rad51/TF_NusA_a-hlx"/>
</dbReference>
<dbReference type="FunFam" id="2.60.40.1230:FF:000001">
    <property type="entry name" value="ADP-ribosylation factor-binding protein GGA1 isoform 1"/>
    <property type="match status" value="1"/>
</dbReference>
<evidence type="ECO:0000256" key="13">
    <source>
        <dbReference type="ARBA" id="ARBA00023010"/>
    </source>
</evidence>
<dbReference type="SUPFAM" id="SSF47794">
    <property type="entry name" value="Rad51 N-terminal domain-like"/>
    <property type="match status" value="1"/>
</dbReference>
<dbReference type="FunFam" id="1.20.5.170:FF:000023">
    <property type="entry name" value="ADP-ribosylation factor-binding protein GGA3 isoform X1"/>
    <property type="match status" value="1"/>
</dbReference>
<dbReference type="GO" id="GO:0031901">
    <property type="term" value="C:early endosome membrane"/>
    <property type="evidence" value="ECO:0007669"/>
    <property type="project" value="UniProtKB-SubCell"/>
</dbReference>
<dbReference type="PROSITE" id="PS50909">
    <property type="entry name" value="GAT"/>
    <property type="match status" value="1"/>
</dbReference>
<dbReference type="GO" id="GO:0005741">
    <property type="term" value="C:mitochondrial outer membrane"/>
    <property type="evidence" value="ECO:0007669"/>
    <property type="project" value="UniProtKB-SubCell"/>
</dbReference>
<dbReference type="InterPro" id="IPR027422">
    <property type="entry name" value="GGA1-3"/>
</dbReference>
<dbReference type="InterPro" id="IPR008152">
    <property type="entry name" value="Clathrin_a/b/g-adaptin_app_Ig"/>
</dbReference>
<evidence type="ECO:0000256" key="7">
    <source>
        <dbReference type="ARBA" id="ARBA00022741"/>
    </source>
</evidence>
<feature type="region of interest" description="Disordered" evidence="19">
    <location>
        <begin position="595"/>
        <end position="617"/>
    </location>
</feature>
<dbReference type="GO" id="GO:0003677">
    <property type="term" value="F:DNA binding"/>
    <property type="evidence" value="ECO:0007669"/>
    <property type="project" value="InterPro"/>
</dbReference>
<feature type="region of interest" description="Disordered" evidence="19">
    <location>
        <begin position="35"/>
        <end position="54"/>
    </location>
</feature>
<dbReference type="Gene3D" id="1.10.150.20">
    <property type="entry name" value="5' to 3' exonuclease, C-terminal subdomain"/>
    <property type="match status" value="1"/>
</dbReference>
<dbReference type="InterPro" id="IPR041198">
    <property type="entry name" value="GGA_N-GAT"/>
</dbReference>